<feature type="domain" description="HTH cro/C1-type" evidence="1">
    <location>
        <begin position="45"/>
        <end position="98"/>
    </location>
</feature>
<accession>A0A418VVD4</accession>
<name>A0A418VVD4_9PROT</name>
<dbReference type="Proteomes" id="UP000283458">
    <property type="component" value="Unassembled WGS sequence"/>
</dbReference>
<dbReference type="InterPro" id="IPR010982">
    <property type="entry name" value="Lambda_DNA-bd_dom_sf"/>
</dbReference>
<dbReference type="EMBL" id="QYUL01000002">
    <property type="protein sequence ID" value="RJF81101.1"/>
    <property type="molecule type" value="Genomic_DNA"/>
</dbReference>
<reference evidence="2 3" key="1">
    <citation type="submission" date="2018-09" db="EMBL/GenBank/DDBJ databases">
        <authorList>
            <person name="Zhu H."/>
        </authorList>
    </citation>
    <scope>NUCLEOTIDE SEQUENCE [LARGE SCALE GENOMIC DNA]</scope>
    <source>
        <strain evidence="2 3">K2W22B-5</strain>
    </source>
</reference>
<proteinExistence type="predicted"/>
<comment type="caution">
    <text evidence="2">The sequence shown here is derived from an EMBL/GenBank/DDBJ whole genome shotgun (WGS) entry which is preliminary data.</text>
</comment>
<dbReference type="PROSITE" id="PS50943">
    <property type="entry name" value="HTH_CROC1"/>
    <property type="match status" value="1"/>
</dbReference>
<evidence type="ECO:0000313" key="2">
    <source>
        <dbReference type="EMBL" id="RJF81101.1"/>
    </source>
</evidence>
<dbReference type="SUPFAM" id="SSF47413">
    <property type="entry name" value="lambda repressor-like DNA-binding domains"/>
    <property type="match status" value="1"/>
</dbReference>
<evidence type="ECO:0000313" key="3">
    <source>
        <dbReference type="Proteomes" id="UP000283458"/>
    </source>
</evidence>
<dbReference type="OrthoDB" id="9792157at2"/>
<keyword evidence="3" id="KW-1185">Reference proteome</keyword>
<dbReference type="SMART" id="SM00530">
    <property type="entry name" value="HTH_XRE"/>
    <property type="match status" value="1"/>
</dbReference>
<dbReference type="InterPro" id="IPR001387">
    <property type="entry name" value="Cro/C1-type_HTH"/>
</dbReference>
<dbReference type="Pfam" id="PF01381">
    <property type="entry name" value="HTH_3"/>
    <property type="match status" value="1"/>
</dbReference>
<gene>
    <name evidence="2" type="ORF">D3877_12820</name>
</gene>
<protein>
    <submittedName>
        <fullName evidence="2">XRE family transcriptional regulator</fullName>
    </submittedName>
</protein>
<organism evidence="2 3">
    <name type="scientific">Azospirillum cavernae</name>
    <dbReference type="NCBI Taxonomy" id="2320860"/>
    <lineage>
        <taxon>Bacteria</taxon>
        <taxon>Pseudomonadati</taxon>
        <taxon>Pseudomonadota</taxon>
        <taxon>Alphaproteobacteria</taxon>
        <taxon>Rhodospirillales</taxon>
        <taxon>Azospirillaceae</taxon>
        <taxon>Azospirillum</taxon>
    </lineage>
</organism>
<dbReference type="CDD" id="cd00093">
    <property type="entry name" value="HTH_XRE"/>
    <property type="match status" value="1"/>
</dbReference>
<dbReference type="AlphaFoldDB" id="A0A418VVD4"/>
<evidence type="ECO:0000259" key="1">
    <source>
        <dbReference type="PROSITE" id="PS50943"/>
    </source>
</evidence>
<dbReference type="Gene3D" id="1.10.260.40">
    <property type="entry name" value="lambda repressor-like DNA-binding domains"/>
    <property type="match status" value="1"/>
</dbReference>
<dbReference type="GO" id="GO:0003677">
    <property type="term" value="F:DNA binding"/>
    <property type="evidence" value="ECO:0007669"/>
    <property type="project" value="InterPro"/>
</dbReference>
<sequence length="154" mass="17538">MLHLVHGKNRMRIRIVWQQKNALAHLHSLASRYMPIRMVNLAEKIIRLLNQHKLTQLELAEKIGVHQSTVNRWTKGADIKPENLIALASFIGQTVDDFLLSESVDATISDDAAMARLIDDMRTIGSVDPEARKNFQDYAHKQAETFRARLGLSE</sequence>